<dbReference type="InterPro" id="IPR016193">
    <property type="entry name" value="Cytidine_deaminase-like"/>
</dbReference>
<dbReference type="SUPFAM" id="SSF53927">
    <property type="entry name" value="Cytidine deaminase-like"/>
    <property type="match status" value="1"/>
</dbReference>
<gene>
    <name evidence="1" type="ORF">DI586_01090</name>
</gene>
<dbReference type="AlphaFoldDB" id="A0A2W5FTQ9"/>
<comment type="caution">
    <text evidence="1">The sequence shown here is derived from an EMBL/GenBank/DDBJ whole genome shotgun (WGS) entry which is preliminary data.</text>
</comment>
<name>A0A2W5FTQ9_9BACT</name>
<evidence type="ECO:0000313" key="2">
    <source>
        <dbReference type="Proteomes" id="UP000249739"/>
    </source>
</evidence>
<proteinExistence type="predicted"/>
<evidence type="ECO:0000313" key="1">
    <source>
        <dbReference type="EMBL" id="PZP57217.1"/>
    </source>
</evidence>
<protein>
    <submittedName>
        <fullName evidence="1">Deoxycytidylate deaminase</fullName>
    </submittedName>
</protein>
<dbReference type="Proteomes" id="UP000249739">
    <property type="component" value="Unassembled WGS sequence"/>
</dbReference>
<reference evidence="1 2" key="1">
    <citation type="submission" date="2017-08" db="EMBL/GenBank/DDBJ databases">
        <title>Infants hospitalized years apart are colonized by the same room-sourced microbial strains.</title>
        <authorList>
            <person name="Brooks B."/>
            <person name="Olm M.R."/>
            <person name="Firek B.A."/>
            <person name="Baker R."/>
            <person name="Thomas B.C."/>
            <person name="Morowitz M.J."/>
            <person name="Banfield J.F."/>
        </authorList>
    </citation>
    <scope>NUCLEOTIDE SEQUENCE [LARGE SCALE GENOMIC DNA]</scope>
    <source>
        <strain evidence="1">S2_006_000_R2_64</strain>
    </source>
</reference>
<accession>A0A2W5FTQ9</accession>
<organism evidence="1 2">
    <name type="scientific">Micavibrio aeruginosavorus</name>
    <dbReference type="NCBI Taxonomy" id="349221"/>
    <lineage>
        <taxon>Bacteria</taxon>
        <taxon>Pseudomonadati</taxon>
        <taxon>Bdellovibrionota</taxon>
        <taxon>Bdellovibrionia</taxon>
        <taxon>Bdellovibrionales</taxon>
        <taxon>Pseudobdellovibrionaceae</taxon>
        <taxon>Micavibrio</taxon>
    </lineage>
</organism>
<dbReference type="EMBL" id="QFOT01000005">
    <property type="protein sequence ID" value="PZP57217.1"/>
    <property type="molecule type" value="Genomic_DNA"/>
</dbReference>
<sequence>MTITPFEAMQKAVDIVGHSPHATNKIAATIFKENTAYSSTNIWPSLIEEKIGTEMRIGSSSGTLHAEVSCLLSFPVATEGASLCITDPFCPNCAKNLAESGIKNIYIDHKGFDKDFALRRGEEFGAMSLRIASRAGINIYQLWRKEEKIEPIYEVPNDFIPPQDNPIKIEKTSVVPNIYALNQIVASTQVIHKRWACALAKNTAGENFFLVASAHPAIGFTRDHDSDIIARKEGKYSFYLEPLNRILMGAHRYGLRLIDGLIWSSEVPTSRELVNIVGAGIQTICLGNEESARDEDAIAASRLLADNGVMQFISL</sequence>
<dbReference type="Gene3D" id="3.40.140.10">
    <property type="entry name" value="Cytidine Deaminase, domain 2"/>
    <property type="match status" value="1"/>
</dbReference>
<dbReference type="GO" id="GO:0003824">
    <property type="term" value="F:catalytic activity"/>
    <property type="evidence" value="ECO:0007669"/>
    <property type="project" value="InterPro"/>
</dbReference>